<protein>
    <submittedName>
        <fullName evidence="5">S24 family peptidase</fullName>
    </submittedName>
</protein>
<dbReference type="CDD" id="cd06529">
    <property type="entry name" value="S24_LexA-like"/>
    <property type="match status" value="1"/>
</dbReference>
<dbReference type="Gene3D" id="2.10.109.10">
    <property type="entry name" value="Umud Fragment, subunit A"/>
    <property type="match status" value="1"/>
</dbReference>
<keyword evidence="1" id="KW-0805">Transcription regulation</keyword>
<dbReference type="Proteomes" id="UP000516148">
    <property type="component" value="Chromosome"/>
</dbReference>
<dbReference type="PANTHER" id="PTHR40661">
    <property type="match status" value="1"/>
</dbReference>
<keyword evidence="3" id="KW-0804">Transcription</keyword>
<evidence type="ECO:0000259" key="4">
    <source>
        <dbReference type="Pfam" id="PF00717"/>
    </source>
</evidence>
<dbReference type="KEGG" id="spap:H3Z74_12055"/>
<dbReference type="InterPro" id="IPR036286">
    <property type="entry name" value="LexA/Signal_pep-like_sf"/>
</dbReference>
<dbReference type="PANTHER" id="PTHR40661:SF3">
    <property type="entry name" value="FELS-1 PROPHAGE TRANSCRIPTIONAL REGULATOR"/>
    <property type="match status" value="1"/>
</dbReference>
<sequence>MDAIDPRAALDALVADSGESYAALSRMLRRNDAYLQQFVKRGTPRILAERDRKLLAAYFNVDETLLGGTPSSSGAAMISVRRLDVAASAGPGGLVEDDKAIGDARFDRALLDTLGIRTGKLAMIRAEGDSMNALIEDGDQMLVDEGDRRTGPRGGIYVIRLDGALMVKRVSRSGDRLTIVSDNPAFPAIPERGVGDVDVIGRVVWLSRSLR</sequence>
<feature type="domain" description="Peptidase S24/S26A/S26B/S26C" evidence="4">
    <location>
        <begin position="87"/>
        <end position="204"/>
    </location>
</feature>
<gene>
    <name evidence="5" type="ORF">H3Z74_12055</name>
</gene>
<dbReference type="InterPro" id="IPR039418">
    <property type="entry name" value="LexA-like"/>
</dbReference>
<evidence type="ECO:0000256" key="3">
    <source>
        <dbReference type="ARBA" id="ARBA00023163"/>
    </source>
</evidence>
<proteinExistence type="predicted"/>
<dbReference type="AlphaFoldDB" id="A0A7H0LD17"/>
<dbReference type="EMBL" id="CP061038">
    <property type="protein sequence ID" value="QNQ07570.1"/>
    <property type="molecule type" value="Genomic_DNA"/>
</dbReference>
<reference evidence="5 6" key="1">
    <citation type="submission" date="2020-09" db="EMBL/GenBank/DDBJ databases">
        <title>Sphingomonas sp., a new species isolated from pork steak.</title>
        <authorList>
            <person name="Heidler von Heilborn D."/>
        </authorList>
    </citation>
    <scope>NUCLEOTIDE SEQUENCE [LARGE SCALE GENOMIC DNA]</scope>
    <source>
        <strain evidence="6">S8-3T</strain>
    </source>
</reference>
<keyword evidence="2" id="KW-0238">DNA-binding</keyword>
<evidence type="ECO:0000256" key="2">
    <source>
        <dbReference type="ARBA" id="ARBA00023125"/>
    </source>
</evidence>
<organism evidence="5 6">
    <name type="scientific">Sphingomonas alpina</name>
    <dbReference type="NCBI Taxonomy" id="653931"/>
    <lineage>
        <taxon>Bacteria</taxon>
        <taxon>Pseudomonadati</taxon>
        <taxon>Pseudomonadota</taxon>
        <taxon>Alphaproteobacteria</taxon>
        <taxon>Sphingomonadales</taxon>
        <taxon>Sphingomonadaceae</taxon>
        <taxon>Sphingomonas</taxon>
    </lineage>
</organism>
<dbReference type="RefSeq" id="WP_187759919.1">
    <property type="nucleotide sequence ID" value="NZ_CP061038.1"/>
</dbReference>
<dbReference type="GO" id="GO:0003677">
    <property type="term" value="F:DNA binding"/>
    <property type="evidence" value="ECO:0007669"/>
    <property type="project" value="UniProtKB-KW"/>
</dbReference>
<dbReference type="InterPro" id="IPR015927">
    <property type="entry name" value="Peptidase_S24_S26A/B/C"/>
</dbReference>
<accession>A0A7H0LD17</accession>
<keyword evidence="6" id="KW-1185">Reference proteome</keyword>
<dbReference type="SUPFAM" id="SSF51306">
    <property type="entry name" value="LexA/Signal peptidase"/>
    <property type="match status" value="1"/>
</dbReference>
<name>A0A7H0LD17_9SPHN</name>
<evidence type="ECO:0000313" key="5">
    <source>
        <dbReference type="EMBL" id="QNQ07570.1"/>
    </source>
</evidence>
<dbReference type="Pfam" id="PF00717">
    <property type="entry name" value="Peptidase_S24"/>
    <property type="match status" value="1"/>
</dbReference>
<evidence type="ECO:0000256" key="1">
    <source>
        <dbReference type="ARBA" id="ARBA00023015"/>
    </source>
</evidence>
<evidence type="ECO:0000313" key="6">
    <source>
        <dbReference type="Proteomes" id="UP000516148"/>
    </source>
</evidence>